<comment type="caution">
    <text evidence="1">The sequence shown here is derived from an EMBL/GenBank/DDBJ whole genome shotgun (WGS) entry which is preliminary data.</text>
</comment>
<reference evidence="1 2" key="1">
    <citation type="submission" date="2018-03" db="EMBL/GenBank/DDBJ databases">
        <title>Genomic Encyclopedia of Type Strains, Phase III (KMG-III): the genomes of soil and plant-associated and newly described type strains.</title>
        <authorList>
            <person name="Whitman W."/>
        </authorList>
    </citation>
    <scope>NUCLEOTIDE SEQUENCE [LARGE SCALE GENOMIC DNA]</scope>
    <source>
        <strain evidence="1 2">CGMCC 4.7104</strain>
    </source>
</reference>
<accession>A0A2T0MMK6</accession>
<proteinExistence type="predicted"/>
<gene>
    <name evidence="1" type="ORF">B0I32_121178</name>
</gene>
<organism evidence="1 2">
    <name type="scientific">Nonomuraea fuscirosea</name>
    <dbReference type="NCBI Taxonomy" id="1291556"/>
    <lineage>
        <taxon>Bacteria</taxon>
        <taxon>Bacillati</taxon>
        <taxon>Actinomycetota</taxon>
        <taxon>Actinomycetes</taxon>
        <taxon>Streptosporangiales</taxon>
        <taxon>Streptosporangiaceae</taxon>
        <taxon>Nonomuraea</taxon>
    </lineage>
</organism>
<protein>
    <submittedName>
        <fullName evidence="1">Uncharacterized protein</fullName>
    </submittedName>
</protein>
<name>A0A2T0MMK6_9ACTN</name>
<dbReference type="Proteomes" id="UP000238312">
    <property type="component" value="Unassembled WGS sequence"/>
</dbReference>
<dbReference type="AlphaFoldDB" id="A0A2T0MMK6"/>
<sequence>MRDLRPRLFLLLTVRKLICVLVWRHDAPPKPTSTLLELLA</sequence>
<evidence type="ECO:0000313" key="1">
    <source>
        <dbReference type="EMBL" id="PRX59074.1"/>
    </source>
</evidence>
<dbReference type="EMBL" id="PVNG01000021">
    <property type="protein sequence ID" value="PRX59074.1"/>
    <property type="molecule type" value="Genomic_DNA"/>
</dbReference>
<keyword evidence="2" id="KW-1185">Reference proteome</keyword>
<evidence type="ECO:0000313" key="2">
    <source>
        <dbReference type="Proteomes" id="UP000238312"/>
    </source>
</evidence>